<dbReference type="EMBL" id="KB632410">
    <property type="protein sequence ID" value="ERL95209.1"/>
    <property type="molecule type" value="Genomic_DNA"/>
</dbReference>
<organism evidence="2">
    <name type="scientific">Dendroctonus ponderosae</name>
    <name type="common">Mountain pine beetle</name>
    <dbReference type="NCBI Taxonomy" id="77166"/>
    <lineage>
        <taxon>Eukaryota</taxon>
        <taxon>Metazoa</taxon>
        <taxon>Ecdysozoa</taxon>
        <taxon>Arthropoda</taxon>
        <taxon>Hexapoda</taxon>
        <taxon>Insecta</taxon>
        <taxon>Pterygota</taxon>
        <taxon>Neoptera</taxon>
        <taxon>Endopterygota</taxon>
        <taxon>Coleoptera</taxon>
        <taxon>Polyphaga</taxon>
        <taxon>Cucujiformia</taxon>
        <taxon>Curculionidae</taxon>
        <taxon>Scolytinae</taxon>
        <taxon>Dendroctonus</taxon>
    </lineage>
</organism>
<dbReference type="AlphaFoldDB" id="N6T7Z0"/>
<evidence type="ECO:0000256" key="1">
    <source>
        <dbReference type="SAM" id="MobiDB-lite"/>
    </source>
</evidence>
<feature type="region of interest" description="Disordered" evidence="1">
    <location>
        <begin position="79"/>
        <end position="99"/>
    </location>
</feature>
<dbReference type="Proteomes" id="UP000030742">
    <property type="component" value="Unassembled WGS sequence"/>
</dbReference>
<dbReference type="EMBL" id="KB740983">
    <property type="protein sequence ID" value="ENN76349.1"/>
    <property type="molecule type" value="Genomic_DNA"/>
</dbReference>
<gene>
    <name evidence="3" type="ORF">D910_12476</name>
    <name evidence="2" type="ORF">YQE_07126</name>
</gene>
<evidence type="ECO:0000313" key="3">
    <source>
        <dbReference type="EMBL" id="ERL95209.1"/>
    </source>
</evidence>
<evidence type="ECO:0000313" key="2">
    <source>
        <dbReference type="EMBL" id="ENN76349.1"/>
    </source>
</evidence>
<accession>N6T7Z0</accession>
<reference evidence="2 4" key="1">
    <citation type="journal article" date="2013" name="Genome Biol.">
        <title>Draft genome of the mountain pine beetle, Dendroctonus ponderosae Hopkins, a major forest pest.</title>
        <authorList>
            <person name="Keeling C.I."/>
            <person name="Yuen M.M."/>
            <person name="Liao N.Y."/>
            <person name="Docking T.R."/>
            <person name="Chan S.K."/>
            <person name="Taylor G.A."/>
            <person name="Palmquist D.L."/>
            <person name="Jackman S.D."/>
            <person name="Nguyen A."/>
            <person name="Li M."/>
            <person name="Henderson H."/>
            <person name="Janes J.K."/>
            <person name="Zhao Y."/>
            <person name="Pandoh P."/>
            <person name="Moore R."/>
            <person name="Sperling F.A."/>
            <person name="Huber D.P."/>
            <person name="Birol I."/>
            <person name="Jones S.J."/>
            <person name="Bohlmann J."/>
        </authorList>
    </citation>
    <scope>NUCLEOTIDE SEQUENCE</scope>
</reference>
<proteinExistence type="predicted"/>
<feature type="non-terminal residue" evidence="2">
    <location>
        <position position="1"/>
    </location>
</feature>
<dbReference type="HOGENOM" id="CLU_2322743_0_0_1"/>
<name>N6T7Z0_DENPD</name>
<protein>
    <submittedName>
        <fullName evidence="2">Uncharacterized protein</fullName>
    </submittedName>
</protein>
<sequence>MMSVRVGLASCTYMESRAGSAGYTKKEEVTALNPDWKRILRQTACAPKVAVVEPVLVEKHGRSLPPTASSALIMSTAVVDKTSGRNSHGPRLQSSKNIS</sequence>
<evidence type="ECO:0000313" key="4">
    <source>
        <dbReference type="Proteomes" id="UP000030742"/>
    </source>
</evidence>